<name>A0AA42LPW5_9BURK</name>
<accession>A0AA42LPW5</accession>
<dbReference type="AlphaFoldDB" id="A0AA42LPW5"/>
<organism evidence="1 2">
    <name type="scientific">Achromobacter spanius</name>
    <dbReference type="NCBI Taxonomy" id="217203"/>
    <lineage>
        <taxon>Bacteria</taxon>
        <taxon>Pseudomonadati</taxon>
        <taxon>Pseudomonadota</taxon>
        <taxon>Betaproteobacteria</taxon>
        <taxon>Burkholderiales</taxon>
        <taxon>Alcaligenaceae</taxon>
        <taxon>Achromobacter</taxon>
    </lineage>
</organism>
<proteinExistence type="predicted"/>
<reference evidence="1" key="1">
    <citation type="submission" date="2022-09" db="EMBL/GenBank/DDBJ databases">
        <title>Intensive care unit water sources are persistently colonized with multi-drug resistant bacteria and are the site of extensive horizontal gene transfer of antibiotic resistance genes.</title>
        <authorList>
            <person name="Diorio-Toth L."/>
        </authorList>
    </citation>
    <scope>NUCLEOTIDE SEQUENCE</scope>
    <source>
        <strain evidence="1">GD03843</strain>
    </source>
</reference>
<protein>
    <submittedName>
        <fullName evidence="1">Uncharacterized protein</fullName>
    </submittedName>
</protein>
<evidence type="ECO:0000313" key="2">
    <source>
        <dbReference type="Proteomes" id="UP001161094"/>
    </source>
</evidence>
<dbReference type="EMBL" id="JAOCDZ010000010">
    <property type="protein sequence ID" value="MDH0737323.1"/>
    <property type="molecule type" value="Genomic_DNA"/>
</dbReference>
<dbReference type="RefSeq" id="WP_279995811.1">
    <property type="nucleotide sequence ID" value="NZ_JAOCDZ010000010.1"/>
</dbReference>
<dbReference type="Proteomes" id="UP001161094">
    <property type="component" value="Unassembled WGS sequence"/>
</dbReference>
<sequence>MPMQLKDLAKLNQIIRRIQAGLFDANDVDNLLMKLRAYAGDNAVFLEVANFVAHSDARDRGLAQQSITAFVDSLSYFREYISEKRPLDVRAPFPAYIYRLFLSQARLSDEGRLKAEHRMSQATLIKKIETSFLFDKKNRTCSLRNNKGGVELFAALQFITGFIHSRAAFHIRDFHRDLKDLMRAQKVTFDEAAWDAQAERISLAILCLVSNTQFSLADGGLASCKLETENHFRLLSGERRLPTGKMSSEPTSFGRLMIVGEAKINSPNKGPLLVRFPLIETELDPHEHCDPNLFVRDEASEEFGNCKVEIINFAPDMSLSDGFKLVRTDSLL</sequence>
<evidence type="ECO:0000313" key="1">
    <source>
        <dbReference type="EMBL" id="MDH0737323.1"/>
    </source>
</evidence>
<gene>
    <name evidence="1" type="ORF">N5D93_16035</name>
</gene>
<comment type="caution">
    <text evidence="1">The sequence shown here is derived from an EMBL/GenBank/DDBJ whole genome shotgun (WGS) entry which is preliminary data.</text>
</comment>